<feature type="region of interest" description="Disordered" evidence="1">
    <location>
        <begin position="47"/>
        <end position="75"/>
    </location>
</feature>
<organism evidence="2 3">
    <name type="scientific">Gluconobacter albidus</name>
    <dbReference type="NCBI Taxonomy" id="318683"/>
    <lineage>
        <taxon>Bacteria</taxon>
        <taxon>Pseudomonadati</taxon>
        <taxon>Pseudomonadota</taxon>
        <taxon>Alphaproteobacteria</taxon>
        <taxon>Acetobacterales</taxon>
        <taxon>Acetobacteraceae</taxon>
        <taxon>Gluconobacter</taxon>
    </lineage>
</organism>
<dbReference type="PATRIC" id="fig|318683.6.peg.3608"/>
<dbReference type="RefSeq" id="WP_062105972.1">
    <property type="nucleotide sequence ID" value="NZ_LHZR01000075.1"/>
</dbReference>
<dbReference type="OrthoDB" id="7285323at2"/>
<dbReference type="AlphaFoldDB" id="A0A149TMT8"/>
<dbReference type="EMBL" id="LHZR01000075">
    <property type="protein sequence ID" value="KXV50573.1"/>
    <property type="molecule type" value="Genomic_DNA"/>
</dbReference>
<proteinExistence type="predicted"/>
<comment type="caution">
    <text evidence="2">The sequence shown here is derived from an EMBL/GenBank/DDBJ whole genome shotgun (WGS) entry which is preliminary data.</text>
</comment>
<name>A0A149TMT8_9PROT</name>
<reference evidence="2 3" key="1">
    <citation type="submission" date="2015-06" db="EMBL/GenBank/DDBJ databases">
        <title>Improved classification and identification of acetic acid bacteria using matrix-assisted laser desorption/ionization time-of-flight mass spectrometry; Gluconobacter nephelii and Gluconobacter uchimurae are later heterotypic synonyms of Gluconobacter japonicus and Gluconobacter oxydans, respectively.</title>
        <authorList>
            <person name="Li L."/>
            <person name="Cleenwerck I."/>
            <person name="De Vuyst L."/>
            <person name="Vandamme P."/>
        </authorList>
    </citation>
    <scope>NUCLEOTIDE SEQUENCE [LARGE SCALE GENOMIC DNA]</scope>
    <source>
        <strain evidence="2 3">LMG 1768</strain>
    </source>
</reference>
<evidence type="ECO:0008006" key="4">
    <source>
        <dbReference type="Google" id="ProtNLM"/>
    </source>
</evidence>
<evidence type="ECO:0000313" key="2">
    <source>
        <dbReference type="EMBL" id="KXV50573.1"/>
    </source>
</evidence>
<protein>
    <recommendedName>
        <fullName evidence="4">DUF2635 domain-containing protein</fullName>
    </recommendedName>
</protein>
<evidence type="ECO:0000256" key="1">
    <source>
        <dbReference type="SAM" id="MobiDB-lite"/>
    </source>
</evidence>
<dbReference type="Proteomes" id="UP000075636">
    <property type="component" value="Unassembled WGS sequence"/>
</dbReference>
<accession>A0A149TMT8</accession>
<evidence type="ECO:0000313" key="3">
    <source>
        <dbReference type="Proteomes" id="UP000075636"/>
    </source>
</evidence>
<gene>
    <name evidence="2" type="ORF">AD945_01670</name>
</gene>
<sequence length="75" mass="7932">MTAILVAPAQGRRVVTPSGQLVPEKFKVNPADPYWARALRDKDIVPADQTDPAAKPVAQALASAPVTAETPAEKK</sequence>